<protein>
    <submittedName>
        <fullName evidence="2">Cupin domain-containing protein</fullName>
    </submittedName>
</protein>
<evidence type="ECO:0000259" key="1">
    <source>
        <dbReference type="Pfam" id="PF05899"/>
    </source>
</evidence>
<gene>
    <name evidence="2" type="ORF">HJ583_010460</name>
</gene>
<dbReference type="Pfam" id="PF05899">
    <property type="entry name" value="Cupin_3"/>
    <property type="match status" value="1"/>
</dbReference>
<keyword evidence="3" id="KW-1185">Reference proteome</keyword>
<dbReference type="Proteomes" id="UP000778523">
    <property type="component" value="Unassembled WGS sequence"/>
</dbReference>
<sequence>MSSLIVVERALSEVRKTELGVARWPVWEKDVSRFPWTYDSSETCLLVAGEVVVTPVGGEPLTLRAGDLATFPAGMACEWNITRALRKHYRFG</sequence>
<dbReference type="InterPro" id="IPR008579">
    <property type="entry name" value="UGlyAH_Cupin_dom"/>
</dbReference>
<dbReference type="EMBL" id="JABCSC020000002">
    <property type="protein sequence ID" value="NSL55446.1"/>
    <property type="molecule type" value="Genomic_DNA"/>
</dbReference>
<dbReference type="SUPFAM" id="SSF51182">
    <property type="entry name" value="RmlC-like cupins"/>
    <property type="match status" value="1"/>
</dbReference>
<evidence type="ECO:0000313" key="3">
    <source>
        <dbReference type="Proteomes" id="UP000778523"/>
    </source>
</evidence>
<dbReference type="PANTHER" id="PTHR33271">
    <property type="entry name" value="OS04G0445200 PROTEIN"/>
    <property type="match status" value="1"/>
</dbReference>
<dbReference type="CDD" id="cd02227">
    <property type="entry name" value="cupin_TM1112-like"/>
    <property type="match status" value="1"/>
</dbReference>
<proteinExistence type="predicted"/>
<organism evidence="2 3">
    <name type="scientific">Uliginosibacterium aquaticum</name>
    <dbReference type="NCBI Taxonomy" id="2731212"/>
    <lineage>
        <taxon>Bacteria</taxon>
        <taxon>Pseudomonadati</taxon>
        <taxon>Pseudomonadota</taxon>
        <taxon>Betaproteobacteria</taxon>
        <taxon>Rhodocyclales</taxon>
        <taxon>Zoogloeaceae</taxon>
        <taxon>Uliginosibacterium</taxon>
    </lineage>
</organism>
<comment type="caution">
    <text evidence="2">The sequence shown here is derived from an EMBL/GenBank/DDBJ whole genome shotgun (WGS) entry which is preliminary data.</text>
</comment>
<name>A0ABX2IFJ6_9RHOO</name>
<feature type="domain" description="(S)-ureidoglycine aminohydrolase cupin" evidence="1">
    <location>
        <begin position="18"/>
        <end position="89"/>
    </location>
</feature>
<accession>A0ABX2IFJ6</accession>
<dbReference type="RefSeq" id="WP_170021848.1">
    <property type="nucleotide sequence ID" value="NZ_JABCSC020000002.1"/>
</dbReference>
<dbReference type="Gene3D" id="2.60.120.10">
    <property type="entry name" value="Jelly Rolls"/>
    <property type="match status" value="1"/>
</dbReference>
<dbReference type="PANTHER" id="PTHR33271:SF22">
    <property type="entry name" value="OS04G0445200 PROTEIN"/>
    <property type="match status" value="1"/>
</dbReference>
<dbReference type="InterPro" id="IPR011051">
    <property type="entry name" value="RmlC_Cupin_sf"/>
</dbReference>
<evidence type="ECO:0000313" key="2">
    <source>
        <dbReference type="EMBL" id="NSL55446.1"/>
    </source>
</evidence>
<reference evidence="2 3" key="1">
    <citation type="submission" date="2020-06" db="EMBL/GenBank/DDBJ databases">
        <title>Draft genome of Uliginosibacterium sp. IMCC34675.</title>
        <authorList>
            <person name="Song J."/>
        </authorList>
    </citation>
    <scope>NUCLEOTIDE SEQUENCE [LARGE SCALE GENOMIC DNA]</scope>
    <source>
        <strain evidence="2 3">IMCC34675</strain>
    </source>
</reference>
<dbReference type="InterPro" id="IPR014710">
    <property type="entry name" value="RmlC-like_jellyroll"/>
</dbReference>